<evidence type="ECO:0000313" key="4">
    <source>
        <dbReference type="EMBL" id="BBO30727.1"/>
    </source>
</evidence>
<sequence>MASDHETGTLDHIAVERIDSNPENPRLNFRQGELEELQESIRQYGVQVPIAVYKKGRRYVLIDGERRWRCSSKLNLKTIPALIQEEPAPLQNLLLMFNIHALREQWDLLTIALKLPTIISLLEDERGKSPTETELSTTTGLSRSVIRRCRLLTDLPKKYQNQLLGELKKPKSKQALSEDFFIEMEKSLKTVMRAMPGVVSDKNRARDCLLKKYKDKVIDNIVDFRKMAKIARAKSVDADADAARTAIQRLLDDPDYSIDEAWNDTVAEAYVERDIVSRIEHLLSKLGEVGRTEIDEDVRDKLEELVQRARAILEADE</sequence>
<name>A0A5K7X4N2_9BACT</name>
<gene>
    <name evidence="4" type="ORF">PLANPX_0339</name>
</gene>
<dbReference type="Pfam" id="PF02195">
    <property type="entry name" value="ParB_N"/>
    <property type="match status" value="1"/>
</dbReference>
<accession>A0A5K7X4N2</accession>
<dbReference type="GO" id="GO:0003677">
    <property type="term" value="F:DNA binding"/>
    <property type="evidence" value="ECO:0007669"/>
    <property type="project" value="InterPro"/>
</dbReference>
<protein>
    <submittedName>
        <fullName evidence="4">ParB</fullName>
    </submittedName>
</protein>
<dbReference type="PANTHER" id="PTHR33375">
    <property type="entry name" value="CHROMOSOME-PARTITIONING PROTEIN PARB-RELATED"/>
    <property type="match status" value="1"/>
</dbReference>
<evidence type="ECO:0000313" key="5">
    <source>
        <dbReference type="Proteomes" id="UP000326837"/>
    </source>
</evidence>
<evidence type="ECO:0000256" key="1">
    <source>
        <dbReference type="ARBA" id="ARBA00006295"/>
    </source>
</evidence>
<feature type="compositionally biased region" description="Basic and acidic residues" evidence="2">
    <location>
        <begin position="1"/>
        <end position="20"/>
    </location>
</feature>
<comment type="similarity">
    <text evidence="1">Belongs to the ParB family.</text>
</comment>
<proteinExistence type="inferred from homology"/>
<dbReference type="PANTHER" id="PTHR33375:SF1">
    <property type="entry name" value="CHROMOSOME-PARTITIONING PROTEIN PARB-RELATED"/>
    <property type="match status" value="1"/>
</dbReference>
<dbReference type="NCBIfam" id="TIGR00180">
    <property type="entry name" value="parB_part"/>
    <property type="match status" value="1"/>
</dbReference>
<dbReference type="Gene3D" id="3.90.1530.10">
    <property type="entry name" value="Conserved hypothetical protein from pyrococcus furiosus pfu- 392566-001, ParB domain"/>
    <property type="match status" value="1"/>
</dbReference>
<feature type="region of interest" description="Disordered" evidence="2">
    <location>
        <begin position="1"/>
        <end position="25"/>
    </location>
</feature>
<dbReference type="InterPro" id="IPR050336">
    <property type="entry name" value="Chromosome_partition/occlusion"/>
</dbReference>
<dbReference type="KEGG" id="lpav:PLANPX_0339"/>
<dbReference type="GO" id="GO:0007059">
    <property type="term" value="P:chromosome segregation"/>
    <property type="evidence" value="ECO:0007669"/>
    <property type="project" value="TreeGrafter"/>
</dbReference>
<organism evidence="4 5">
    <name type="scientific">Lacipirellula parvula</name>
    <dbReference type="NCBI Taxonomy" id="2650471"/>
    <lineage>
        <taxon>Bacteria</taxon>
        <taxon>Pseudomonadati</taxon>
        <taxon>Planctomycetota</taxon>
        <taxon>Planctomycetia</taxon>
        <taxon>Pirellulales</taxon>
        <taxon>Lacipirellulaceae</taxon>
        <taxon>Lacipirellula</taxon>
    </lineage>
</organism>
<dbReference type="AlphaFoldDB" id="A0A5K7X4N2"/>
<dbReference type="GO" id="GO:0005694">
    <property type="term" value="C:chromosome"/>
    <property type="evidence" value="ECO:0007669"/>
    <property type="project" value="TreeGrafter"/>
</dbReference>
<evidence type="ECO:0000259" key="3">
    <source>
        <dbReference type="SMART" id="SM00470"/>
    </source>
</evidence>
<dbReference type="InterPro" id="IPR003115">
    <property type="entry name" value="ParB_N"/>
</dbReference>
<dbReference type="InterPro" id="IPR036086">
    <property type="entry name" value="ParB/Sulfiredoxin_sf"/>
</dbReference>
<feature type="domain" description="ParB-like N-terminal" evidence="3">
    <location>
        <begin position="11"/>
        <end position="103"/>
    </location>
</feature>
<dbReference type="InterPro" id="IPR004437">
    <property type="entry name" value="ParB/RepB/Spo0J"/>
</dbReference>
<dbReference type="SUPFAM" id="SSF110849">
    <property type="entry name" value="ParB/Sulfiredoxin"/>
    <property type="match status" value="1"/>
</dbReference>
<evidence type="ECO:0000256" key="2">
    <source>
        <dbReference type="SAM" id="MobiDB-lite"/>
    </source>
</evidence>
<dbReference type="EMBL" id="AP021861">
    <property type="protein sequence ID" value="BBO30727.1"/>
    <property type="molecule type" value="Genomic_DNA"/>
</dbReference>
<keyword evidence="5" id="KW-1185">Reference proteome</keyword>
<dbReference type="SMART" id="SM00470">
    <property type="entry name" value="ParB"/>
    <property type="match status" value="1"/>
</dbReference>
<dbReference type="Proteomes" id="UP000326837">
    <property type="component" value="Chromosome"/>
</dbReference>
<dbReference type="RefSeq" id="WP_152097017.1">
    <property type="nucleotide sequence ID" value="NZ_AP021861.1"/>
</dbReference>
<reference evidence="5" key="1">
    <citation type="submission" date="2019-10" db="EMBL/GenBank/DDBJ databases">
        <title>Lacipirellula parvula gen. nov., sp. nov., representing a lineage of planctomycetes widespread in freshwater anoxic habitats, and description of the family Lacipirellulaceae.</title>
        <authorList>
            <person name="Dedysh S.N."/>
            <person name="Kulichevskaya I.S."/>
            <person name="Beletsky A.V."/>
            <person name="Rakitin A.L."/>
            <person name="Mardanov A.V."/>
            <person name="Ivanova A.A."/>
            <person name="Saltykova V.X."/>
            <person name="Rijpstra W.I.C."/>
            <person name="Sinninghe Damste J.S."/>
            <person name="Ravin N.V."/>
        </authorList>
    </citation>
    <scope>NUCLEOTIDE SEQUENCE [LARGE SCALE GENOMIC DNA]</scope>
    <source>
        <strain evidence="5">PX69</strain>
    </source>
</reference>